<dbReference type="Gene3D" id="2.130.10.10">
    <property type="entry name" value="YVTN repeat-like/Quinoprotein amine dehydrogenase"/>
    <property type="match status" value="1"/>
</dbReference>
<comment type="caution">
    <text evidence="8">The sequence shown here is derived from an EMBL/GenBank/DDBJ whole genome shotgun (WGS) entry which is preliminary data.</text>
</comment>
<keyword evidence="2" id="KW-0132">Cell division</keyword>
<gene>
    <name evidence="8" type="ORF">H4R34_005431</name>
</gene>
<dbReference type="EMBL" id="JANBQB010001075">
    <property type="protein sequence ID" value="KAJ1972369.1"/>
    <property type="molecule type" value="Genomic_DNA"/>
</dbReference>
<feature type="domain" description="Anaphase-promoting complex subunit 4 long" evidence="7">
    <location>
        <begin position="325"/>
        <end position="431"/>
    </location>
</feature>
<dbReference type="GO" id="GO:0070979">
    <property type="term" value="P:protein K11-linked ubiquitination"/>
    <property type="evidence" value="ECO:0007669"/>
    <property type="project" value="TreeGrafter"/>
</dbReference>
<dbReference type="GO" id="GO:0031145">
    <property type="term" value="P:anaphase-promoting complex-dependent catabolic process"/>
    <property type="evidence" value="ECO:0007669"/>
    <property type="project" value="InterPro"/>
</dbReference>
<evidence type="ECO:0000313" key="9">
    <source>
        <dbReference type="Proteomes" id="UP001151582"/>
    </source>
</evidence>
<dbReference type="InterPro" id="IPR024789">
    <property type="entry name" value="APC4"/>
</dbReference>
<dbReference type="Pfam" id="PF12896">
    <property type="entry name" value="ANAPC4"/>
    <property type="match status" value="1"/>
</dbReference>
<dbReference type="InterPro" id="IPR015943">
    <property type="entry name" value="WD40/YVTN_repeat-like_dom_sf"/>
</dbReference>
<feature type="non-terminal residue" evidence="8">
    <location>
        <position position="432"/>
    </location>
</feature>
<dbReference type="InterPro" id="IPR024977">
    <property type="entry name" value="Apc4-like_WD40_dom"/>
</dbReference>
<dbReference type="GO" id="GO:0034399">
    <property type="term" value="C:nuclear periphery"/>
    <property type="evidence" value="ECO:0007669"/>
    <property type="project" value="TreeGrafter"/>
</dbReference>
<dbReference type="Proteomes" id="UP001151582">
    <property type="component" value="Unassembled WGS sequence"/>
</dbReference>
<evidence type="ECO:0000256" key="3">
    <source>
        <dbReference type="ARBA" id="ARBA00022776"/>
    </source>
</evidence>
<name>A0A9W8E667_9FUNG</name>
<evidence type="ECO:0000313" key="8">
    <source>
        <dbReference type="EMBL" id="KAJ1972369.1"/>
    </source>
</evidence>
<keyword evidence="9" id="KW-1185">Reference proteome</keyword>
<evidence type="ECO:0000259" key="7">
    <source>
        <dbReference type="Pfam" id="PF12896"/>
    </source>
</evidence>
<evidence type="ECO:0000256" key="4">
    <source>
        <dbReference type="ARBA" id="ARBA00022786"/>
    </source>
</evidence>
<dbReference type="SUPFAM" id="SSF50969">
    <property type="entry name" value="YVTN repeat-like/Quinoprotein amine dehydrogenase"/>
    <property type="match status" value="1"/>
</dbReference>
<accession>A0A9W8E667</accession>
<dbReference type="OrthoDB" id="2110451at2759"/>
<evidence type="ECO:0000256" key="1">
    <source>
        <dbReference type="ARBA" id="ARBA00016067"/>
    </source>
</evidence>
<dbReference type="AlphaFoldDB" id="A0A9W8E667"/>
<keyword evidence="3" id="KW-0498">Mitosis</keyword>
<dbReference type="GO" id="GO:0005680">
    <property type="term" value="C:anaphase-promoting complex"/>
    <property type="evidence" value="ECO:0007669"/>
    <property type="project" value="InterPro"/>
</dbReference>
<proteinExistence type="predicted"/>
<feature type="domain" description="Anaphase-promoting complex subunit 4-like WD40" evidence="6">
    <location>
        <begin position="66"/>
        <end position="164"/>
    </location>
</feature>
<dbReference type="InterPro" id="IPR011044">
    <property type="entry name" value="Quino_amine_DH_bsu"/>
</dbReference>
<dbReference type="Pfam" id="PF12894">
    <property type="entry name" value="ANAPC4_WD40"/>
    <property type="match status" value="1"/>
</dbReference>
<protein>
    <recommendedName>
        <fullName evidence="1">Anaphase-promoting complex subunit 4</fullName>
    </recommendedName>
</protein>
<evidence type="ECO:0000256" key="2">
    <source>
        <dbReference type="ARBA" id="ARBA00022618"/>
    </source>
</evidence>
<dbReference type="PANTHER" id="PTHR13260">
    <property type="entry name" value="ANAPHASE PROMOTING COMPLEX SUBUNIT 4 APC4"/>
    <property type="match status" value="1"/>
</dbReference>
<keyword evidence="4" id="KW-0833">Ubl conjugation pathway</keyword>
<evidence type="ECO:0000256" key="5">
    <source>
        <dbReference type="ARBA" id="ARBA00023306"/>
    </source>
</evidence>
<organism evidence="8 9">
    <name type="scientific">Dimargaris verticillata</name>
    <dbReference type="NCBI Taxonomy" id="2761393"/>
    <lineage>
        <taxon>Eukaryota</taxon>
        <taxon>Fungi</taxon>
        <taxon>Fungi incertae sedis</taxon>
        <taxon>Zoopagomycota</taxon>
        <taxon>Kickxellomycotina</taxon>
        <taxon>Dimargaritomycetes</taxon>
        <taxon>Dimargaritales</taxon>
        <taxon>Dimargaritaceae</taxon>
        <taxon>Dimargaris</taxon>
    </lineage>
</organism>
<sequence length="432" mass="46193">MPELLLYAPSTQEYVAGSRGFPLVTDKAIGETYAQAQVTIELPVPHPPLGNAPEFSQNAPRVTLGRWCPTRDLLALVVRNTLDNDEVQLWRLNGTQVWTANIHYTFPKNDGASLVAGGGDICGRHQVTALCWRPDGHVLALATSSGQMCVINAETGASAEPLNLASFPCADKRVPSAGTADLQQPGTVVTLEWYQPTSSTDRTAPVGGWSLLQHMPRPHIPSNLKRASSFSSLGTPSSLSDPFRTSAEAPAAVNLVMALTNRLTIYLCAYGQFPLAQLSIFPDRTIPVALDASPVVSCPPDLSHLAVGTTNLPSKDSSSSITLAVIDLGWLAEHPGHIQFLASQAAAHQLGQFMRDLVEATHYVYTTHLQSAHALWSEYLESALASHASASTPPAELVTLLATGRPSPAMLQVLESTFKASGLRKWAKTVGN</sequence>
<dbReference type="PANTHER" id="PTHR13260:SF0">
    <property type="entry name" value="ANAPHASE-PROMOTING COMPLEX SUBUNIT 4"/>
    <property type="match status" value="1"/>
</dbReference>
<dbReference type="InterPro" id="IPR024790">
    <property type="entry name" value="APC4_long_dom"/>
</dbReference>
<keyword evidence="5" id="KW-0131">Cell cycle</keyword>
<dbReference type="GO" id="GO:0051301">
    <property type="term" value="P:cell division"/>
    <property type="evidence" value="ECO:0007669"/>
    <property type="project" value="UniProtKB-KW"/>
</dbReference>
<reference evidence="8" key="1">
    <citation type="submission" date="2022-07" db="EMBL/GenBank/DDBJ databases">
        <title>Phylogenomic reconstructions and comparative analyses of Kickxellomycotina fungi.</title>
        <authorList>
            <person name="Reynolds N.K."/>
            <person name="Stajich J.E."/>
            <person name="Barry K."/>
            <person name="Grigoriev I.V."/>
            <person name="Crous P."/>
            <person name="Smith M.E."/>
        </authorList>
    </citation>
    <scope>NUCLEOTIDE SEQUENCE</scope>
    <source>
        <strain evidence="8">RSA 567</strain>
    </source>
</reference>
<evidence type="ECO:0000259" key="6">
    <source>
        <dbReference type="Pfam" id="PF12894"/>
    </source>
</evidence>